<protein>
    <submittedName>
        <fullName evidence="2">Uncharacterized protein</fullName>
    </submittedName>
</protein>
<dbReference type="PANTHER" id="PTHR39075:SF1">
    <property type="entry name" value="FI19908P1"/>
    <property type="match status" value="1"/>
</dbReference>
<dbReference type="Proteomes" id="UP001153737">
    <property type="component" value="Chromosome 11"/>
</dbReference>
<dbReference type="GO" id="GO:0005615">
    <property type="term" value="C:extracellular space"/>
    <property type="evidence" value="ECO:0007669"/>
    <property type="project" value="TreeGrafter"/>
</dbReference>
<organism evidence="2 3">
    <name type="scientific">Phaedon cochleariae</name>
    <name type="common">Mustard beetle</name>
    <dbReference type="NCBI Taxonomy" id="80249"/>
    <lineage>
        <taxon>Eukaryota</taxon>
        <taxon>Metazoa</taxon>
        <taxon>Ecdysozoa</taxon>
        <taxon>Arthropoda</taxon>
        <taxon>Hexapoda</taxon>
        <taxon>Insecta</taxon>
        <taxon>Pterygota</taxon>
        <taxon>Neoptera</taxon>
        <taxon>Endopterygota</taxon>
        <taxon>Coleoptera</taxon>
        <taxon>Polyphaga</taxon>
        <taxon>Cucujiformia</taxon>
        <taxon>Chrysomeloidea</taxon>
        <taxon>Chrysomelidae</taxon>
        <taxon>Chrysomelinae</taxon>
        <taxon>Chrysomelini</taxon>
        <taxon>Phaedon</taxon>
    </lineage>
</organism>
<proteinExistence type="predicted"/>
<dbReference type="EMBL" id="OU896717">
    <property type="protein sequence ID" value="CAH1118602.1"/>
    <property type="molecule type" value="Genomic_DNA"/>
</dbReference>
<sequence length="349" mass="39299">MDKTRDKVFRRKVMFSDSVTRIPKVYENGRKDGPRPRSRSVFTSSHASDEMPPRDIMRYEGQSSRPPYVPKPITVKNYFSEDFNDIYADDGYTGGTTISPHGIITMRLRDFIRVDLSLDRSIRISNTKNGIVLALSASGSSSGLIHPNGRMYQYGSRVEIMANDSQGNDKFAKMWYKGVSFTSIQCALVYLVDSAGTRTTTDSFNDLTHDFTMNIFYEDSPYSYIDNPSTTATTHLVNEAMAILQATNCWMTEDGTTNWIINNVRISQTADGLVRVGRNSNKFSLRTSPTNGSASVSSPYIHCTGSMGQTRHLFVRRGERRMHYDGSTFIVRNAGHSAGFDEKHQLKVY</sequence>
<dbReference type="PANTHER" id="PTHR39075">
    <property type="entry name" value="FI19908P1"/>
    <property type="match status" value="1"/>
</dbReference>
<accession>A0A9P0DIW6</accession>
<dbReference type="AlphaFoldDB" id="A0A9P0DIW6"/>
<dbReference type="OrthoDB" id="6287170at2759"/>
<evidence type="ECO:0000256" key="1">
    <source>
        <dbReference type="SAM" id="MobiDB-lite"/>
    </source>
</evidence>
<evidence type="ECO:0000313" key="2">
    <source>
        <dbReference type="EMBL" id="CAH1118602.1"/>
    </source>
</evidence>
<evidence type="ECO:0000313" key="3">
    <source>
        <dbReference type="Proteomes" id="UP001153737"/>
    </source>
</evidence>
<reference evidence="2" key="1">
    <citation type="submission" date="2022-01" db="EMBL/GenBank/DDBJ databases">
        <authorList>
            <person name="King R."/>
        </authorList>
    </citation>
    <scope>NUCLEOTIDE SEQUENCE</scope>
</reference>
<name>A0A9P0DIW6_PHACE</name>
<reference evidence="2" key="2">
    <citation type="submission" date="2022-10" db="EMBL/GenBank/DDBJ databases">
        <authorList>
            <consortium name="ENA_rothamsted_submissions"/>
            <consortium name="culmorum"/>
            <person name="King R."/>
        </authorList>
    </citation>
    <scope>NUCLEOTIDE SEQUENCE</scope>
</reference>
<feature type="compositionally biased region" description="Basic and acidic residues" evidence="1">
    <location>
        <begin position="47"/>
        <end position="58"/>
    </location>
</feature>
<gene>
    <name evidence="2" type="ORF">PHAECO_LOCUS2376</name>
</gene>
<keyword evidence="3" id="KW-1185">Reference proteome</keyword>
<feature type="region of interest" description="Disordered" evidence="1">
    <location>
        <begin position="24"/>
        <end position="67"/>
    </location>
</feature>